<keyword evidence="4 15" id="KW-1003">Cell membrane</keyword>
<dbReference type="Pfam" id="PF00430">
    <property type="entry name" value="ATP-synt_B"/>
    <property type="match status" value="1"/>
</dbReference>
<comment type="function">
    <text evidence="12 15">F(1)F(0) ATP synthase produces ATP from ADP in the presence of a proton or sodium gradient. F-type ATPases consist of two structural domains, F(1) containing the extramembraneous catalytic core and F(0) containing the membrane proton channel, linked together by a central stalk and a peripheral stalk. During catalysis, ATP synthesis in the catalytic domain of F(1) is coupled via a rotary mechanism of the central stalk subunits to proton translocation.</text>
</comment>
<evidence type="ECO:0000313" key="20">
    <source>
        <dbReference type="Proteomes" id="UP000320314"/>
    </source>
</evidence>
<dbReference type="EMBL" id="VHLH01000042">
    <property type="protein sequence ID" value="TPW25939.1"/>
    <property type="molecule type" value="Genomic_DNA"/>
</dbReference>
<keyword evidence="5 15" id="KW-0138">CF(0)</keyword>
<dbReference type="OrthoDB" id="9805716at2"/>
<dbReference type="Proteomes" id="UP000320314">
    <property type="component" value="Unassembled WGS sequence"/>
</dbReference>
<dbReference type="NCBIfam" id="NF006612">
    <property type="entry name" value="PRK09174.1"/>
    <property type="match status" value="1"/>
</dbReference>
<comment type="function">
    <text evidence="13">Component of the F(0) channel, it forms part of the peripheral stalk, linking F(1) to F(0). The b'-subunit is a diverged and duplicated form of b found in plants and photosynthetic bacteria.</text>
</comment>
<evidence type="ECO:0000256" key="6">
    <source>
        <dbReference type="ARBA" id="ARBA00022692"/>
    </source>
</evidence>
<evidence type="ECO:0000256" key="10">
    <source>
        <dbReference type="ARBA" id="ARBA00023136"/>
    </source>
</evidence>
<evidence type="ECO:0000256" key="13">
    <source>
        <dbReference type="ARBA" id="ARBA00025614"/>
    </source>
</evidence>
<evidence type="ECO:0000256" key="15">
    <source>
        <dbReference type="HAMAP-Rule" id="MF_01398"/>
    </source>
</evidence>
<evidence type="ECO:0000313" key="19">
    <source>
        <dbReference type="EMBL" id="TPW25939.1"/>
    </source>
</evidence>
<evidence type="ECO:0000256" key="8">
    <source>
        <dbReference type="ARBA" id="ARBA00022989"/>
    </source>
</evidence>
<comment type="subcellular location">
    <subcellularLocation>
        <location evidence="1">Cell inner membrane</location>
        <topology evidence="1">Single-pass membrane protein</topology>
    </subcellularLocation>
    <subcellularLocation>
        <location evidence="15">Cell membrane</location>
        <topology evidence="15">Single-pass membrane protein</topology>
    </subcellularLocation>
</comment>
<evidence type="ECO:0000256" key="7">
    <source>
        <dbReference type="ARBA" id="ARBA00022781"/>
    </source>
</evidence>
<comment type="similarity">
    <text evidence="2 15 16">Belongs to the ATPase B chain family.</text>
</comment>
<keyword evidence="10 15" id="KW-0472">Membrane</keyword>
<evidence type="ECO:0000256" key="16">
    <source>
        <dbReference type="RuleBase" id="RU003848"/>
    </source>
</evidence>
<protein>
    <recommendedName>
        <fullName evidence="15">ATP synthase subunit b</fullName>
    </recommendedName>
    <alternativeName>
        <fullName evidence="15">ATP synthase F(0) sector subunit b</fullName>
    </alternativeName>
    <alternativeName>
        <fullName evidence="15">ATPase subunit I</fullName>
    </alternativeName>
    <alternativeName>
        <fullName evidence="15">F-type ATPase subunit b</fullName>
        <shortName evidence="15">F-ATPase subunit b</shortName>
    </alternativeName>
</protein>
<sequence>MLVTAAHAQSASENGAPADTGTHTETGAGHGSEPHFPPFNAHYFPSQILWLAIVFALFYQFMAKTVVPRIGGILENRRDRIAQDLDEANRLKEETDEAIAAYEQELADARSKAHEISRQAHEKAKAEAEAEQAKVEEELSEKADAAEAEIERVKTEALGHVGSIAEETAAAIVEQLLGKAPSENEVATAVEAERMRQIEGA</sequence>
<keyword evidence="17" id="KW-0175">Coiled coil</keyword>
<dbReference type="PANTHER" id="PTHR33445:SF1">
    <property type="entry name" value="ATP SYNTHASE SUBUNIT B"/>
    <property type="match status" value="1"/>
</dbReference>
<evidence type="ECO:0000256" key="17">
    <source>
        <dbReference type="SAM" id="Coils"/>
    </source>
</evidence>
<evidence type="ECO:0000256" key="12">
    <source>
        <dbReference type="ARBA" id="ARBA00025198"/>
    </source>
</evidence>
<evidence type="ECO:0000256" key="18">
    <source>
        <dbReference type="SAM" id="MobiDB-lite"/>
    </source>
</evidence>
<comment type="subunit">
    <text evidence="14 15">F-type ATPases have 2 components, F(1) - the catalytic core - and F(0) - the membrane proton channel. F(1) has five subunits: alpha(3), beta(3), gamma(1), delta(1), epsilon(1). F(0) has three main subunits: a(1), b(2) and c(10-14). The alpha and beta chains form an alternating ring which encloses part of the gamma chain. F(1) is attached to F(0) by a central stalk formed by the gamma and epsilon chains, while a peripheral stalk is formed by the delta and b chains.</text>
</comment>
<keyword evidence="7 15" id="KW-0375">Hydrogen ion transport</keyword>
<dbReference type="HAMAP" id="MF_01398">
    <property type="entry name" value="ATP_synth_b_bprime"/>
    <property type="match status" value="1"/>
</dbReference>
<keyword evidence="8 15" id="KW-1133">Transmembrane helix</keyword>
<dbReference type="RefSeq" id="WP_141168304.1">
    <property type="nucleotide sequence ID" value="NZ_VHLH01000042.1"/>
</dbReference>
<dbReference type="Gene3D" id="6.10.250.1580">
    <property type="match status" value="1"/>
</dbReference>
<feature type="region of interest" description="Disordered" evidence="18">
    <location>
        <begin position="1"/>
        <end position="34"/>
    </location>
</feature>
<evidence type="ECO:0000256" key="4">
    <source>
        <dbReference type="ARBA" id="ARBA00022475"/>
    </source>
</evidence>
<keyword evidence="20" id="KW-1185">Reference proteome</keyword>
<dbReference type="GO" id="GO:0046961">
    <property type="term" value="F:proton-transporting ATPase activity, rotational mechanism"/>
    <property type="evidence" value="ECO:0007669"/>
    <property type="project" value="TreeGrafter"/>
</dbReference>
<proteinExistence type="inferred from homology"/>
<dbReference type="AlphaFoldDB" id="A0A506U030"/>
<evidence type="ECO:0000256" key="1">
    <source>
        <dbReference type="ARBA" id="ARBA00004377"/>
    </source>
</evidence>
<evidence type="ECO:0000256" key="5">
    <source>
        <dbReference type="ARBA" id="ARBA00022547"/>
    </source>
</evidence>
<keyword evidence="3 15" id="KW-0813">Transport</keyword>
<evidence type="ECO:0000256" key="9">
    <source>
        <dbReference type="ARBA" id="ARBA00023065"/>
    </source>
</evidence>
<keyword evidence="11 15" id="KW-0066">ATP synthesis</keyword>
<accession>A0A506U030</accession>
<keyword evidence="9 15" id="KW-0406">Ion transport</keyword>
<organism evidence="19 20">
    <name type="scientific">Pararhizobium mangrovi</name>
    <dbReference type="NCBI Taxonomy" id="2590452"/>
    <lineage>
        <taxon>Bacteria</taxon>
        <taxon>Pseudomonadati</taxon>
        <taxon>Pseudomonadota</taxon>
        <taxon>Alphaproteobacteria</taxon>
        <taxon>Hyphomicrobiales</taxon>
        <taxon>Rhizobiaceae</taxon>
        <taxon>Rhizobium/Agrobacterium group</taxon>
        <taxon>Pararhizobium</taxon>
    </lineage>
</organism>
<dbReference type="GO" id="GO:0005886">
    <property type="term" value="C:plasma membrane"/>
    <property type="evidence" value="ECO:0007669"/>
    <property type="project" value="UniProtKB-SubCell"/>
</dbReference>
<keyword evidence="6 15" id="KW-0812">Transmembrane</keyword>
<reference evidence="19 20" key="1">
    <citation type="submission" date="2019-06" db="EMBL/GenBank/DDBJ databases">
        <authorList>
            <person name="Li M."/>
        </authorList>
    </citation>
    <scope>NUCLEOTIDE SEQUENCE [LARGE SCALE GENOMIC DNA]</scope>
    <source>
        <strain evidence="19 20">BGMRC6574</strain>
    </source>
</reference>
<dbReference type="InterPro" id="IPR002146">
    <property type="entry name" value="ATP_synth_b/b'su_bac/chlpt"/>
</dbReference>
<feature type="transmembrane region" description="Helical" evidence="15">
    <location>
        <begin position="48"/>
        <end position="67"/>
    </location>
</feature>
<evidence type="ECO:0000256" key="11">
    <source>
        <dbReference type="ARBA" id="ARBA00023310"/>
    </source>
</evidence>
<feature type="coiled-coil region" evidence="17">
    <location>
        <begin position="74"/>
        <end position="156"/>
    </location>
</feature>
<dbReference type="InterPro" id="IPR050059">
    <property type="entry name" value="ATP_synthase_B_chain"/>
</dbReference>
<evidence type="ECO:0000256" key="3">
    <source>
        <dbReference type="ARBA" id="ARBA00022448"/>
    </source>
</evidence>
<evidence type="ECO:0000256" key="14">
    <source>
        <dbReference type="ARBA" id="ARBA00025830"/>
    </source>
</evidence>
<evidence type="ECO:0000256" key="2">
    <source>
        <dbReference type="ARBA" id="ARBA00005513"/>
    </source>
</evidence>
<gene>
    <name evidence="15" type="primary">atpF</name>
    <name evidence="19" type="ORF">FJU11_17075</name>
</gene>
<comment type="caution">
    <text evidence="19">The sequence shown here is derived from an EMBL/GenBank/DDBJ whole genome shotgun (WGS) entry which is preliminary data.</text>
</comment>
<name>A0A506U030_9HYPH</name>
<dbReference type="GO" id="GO:0046933">
    <property type="term" value="F:proton-transporting ATP synthase activity, rotational mechanism"/>
    <property type="evidence" value="ECO:0007669"/>
    <property type="project" value="UniProtKB-UniRule"/>
</dbReference>
<dbReference type="GO" id="GO:0045259">
    <property type="term" value="C:proton-transporting ATP synthase complex"/>
    <property type="evidence" value="ECO:0007669"/>
    <property type="project" value="UniProtKB-KW"/>
</dbReference>
<dbReference type="CDD" id="cd06503">
    <property type="entry name" value="ATP-synt_Fo_b"/>
    <property type="match status" value="1"/>
</dbReference>
<dbReference type="PANTHER" id="PTHR33445">
    <property type="entry name" value="ATP SYNTHASE SUBUNIT B', CHLOROPLASTIC"/>
    <property type="match status" value="1"/>
</dbReference>